<protein>
    <submittedName>
        <fullName evidence="2">Uncharacterized protein</fullName>
    </submittedName>
</protein>
<feature type="compositionally biased region" description="Basic residues" evidence="1">
    <location>
        <begin position="51"/>
        <end position="60"/>
    </location>
</feature>
<dbReference type="EMBL" id="CAADID010000001">
    <property type="protein sequence ID" value="VFR57660.1"/>
    <property type="molecule type" value="Genomic_DNA"/>
</dbReference>
<proteinExistence type="predicted"/>
<name>A0A484RN44_9ZZZZ</name>
<reference evidence="2" key="1">
    <citation type="submission" date="2019-03" db="EMBL/GenBank/DDBJ databases">
        <authorList>
            <person name="Danneels B."/>
        </authorList>
    </citation>
    <scope>NUCLEOTIDE SEQUENCE</scope>
</reference>
<accession>A0A484RN44</accession>
<evidence type="ECO:0000313" key="2">
    <source>
        <dbReference type="EMBL" id="VFR50971.1"/>
    </source>
</evidence>
<evidence type="ECO:0000256" key="1">
    <source>
        <dbReference type="SAM" id="MobiDB-lite"/>
    </source>
</evidence>
<evidence type="ECO:0000313" key="3">
    <source>
        <dbReference type="EMBL" id="VFR57660.1"/>
    </source>
</evidence>
<dbReference type="EMBL" id="CAADIG010000031">
    <property type="protein sequence ID" value="VFR50971.1"/>
    <property type="molecule type" value="Genomic_DNA"/>
</dbReference>
<organism evidence="2">
    <name type="scientific">plant metagenome</name>
    <dbReference type="NCBI Taxonomy" id="1297885"/>
    <lineage>
        <taxon>unclassified sequences</taxon>
        <taxon>metagenomes</taxon>
        <taxon>organismal metagenomes</taxon>
    </lineage>
</organism>
<sequence>MIAQDGTGLRNGKHAVVYRAGAKDGNFRRARAPGRVGSHVGTFPPGENRARITRPAHNKG</sequence>
<gene>
    <name evidence="2" type="ORF">ANT2_0256</name>
    <name evidence="3" type="ORF">ANT3_0257</name>
</gene>
<feature type="region of interest" description="Disordered" evidence="1">
    <location>
        <begin position="28"/>
        <end position="60"/>
    </location>
</feature>
<dbReference type="AlphaFoldDB" id="A0A484RN44"/>